<accession>A0A9P6ZNN0</accession>
<keyword evidence="2" id="KW-1185">Reference proteome</keyword>
<dbReference type="EMBL" id="JABBWD010000049">
    <property type="protein sequence ID" value="KAG1773218.1"/>
    <property type="molecule type" value="Genomic_DNA"/>
</dbReference>
<dbReference type="Proteomes" id="UP000714275">
    <property type="component" value="Unassembled WGS sequence"/>
</dbReference>
<proteinExistence type="predicted"/>
<organism evidence="1 2">
    <name type="scientific">Suillus placidus</name>
    <dbReference type="NCBI Taxonomy" id="48579"/>
    <lineage>
        <taxon>Eukaryota</taxon>
        <taxon>Fungi</taxon>
        <taxon>Dikarya</taxon>
        <taxon>Basidiomycota</taxon>
        <taxon>Agaricomycotina</taxon>
        <taxon>Agaricomycetes</taxon>
        <taxon>Agaricomycetidae</taxon>
        <taxon>Boletales</taxon>
        <taxon>Suillineae</taxon>
        <taxon>Suillaceae</taxon>
        <taxon>Suillus</taxon>
    </lineage>
</organism>
<protein>
    <submittedName>
        <fullName evidence="1">Uncharacterized protein</fullName>
    </submittedName>
</protein>
<evidence type="ECO:0000313" key="1">
    <source>
        <dbReference type="EMBL" id="KAG1773218.1"/>
    </source>
</evidence>
<name>A0A9P6ZNN0_9AGAM</name>
<sequence>MELILPTLLRLTVDFFEDAPGPAAQTRVNKLLEWWTRKVFGINHWQDLTPDVISLMSVNTLATQRRQMEDTELDSDW</sequence>
<comment type="caution">
    <text evidence="1">The sequence shown here is derived from an EMBL/GenBank/DDBJ whole genome shotgun (WGS) entry which is preliminary data.</text>
</comment>
<reference evidence="1" key="1">
    <citation type="journal article" date="2020" name="New Phytol.">
        <title>Comparative genomics reveals dynamic genome evolution in host specialist ectomycorrhizal fungi.</title>
        <authorList>
            <person name="Lofgren L.A."/>
            <person name="Nguyen N.H."/>
            <person name="Vilgalys R."/>
            <person name="Ruytinx J."/>
            <person name="Liao H.L."/>
            <person name="Branco S."/>
            <person name="Kuo A."/>
            <person name="LaButti K."/>
            <person name="Lipzen A."/>
            <person name="Andreopoulos W."/>
            <person name="Pangilinan J."/>
            <person name="Riley R."/>
            <person name="Hundley H."/>
            <person name="Na H."/>
            <person name="Barry K."/>
            <person name="Grigoriev I.V."/>
            <person name="Stajich J.E."/>
            <person name="Kennedy P.G."/>
        </authorList>
    </citation>
    <scope>NUCLEOTIDE SEQUENCE</scope>
    <source>
        <strain evidence="1">DOB743</strain>
    </source>
</reference>
<evidence type="ECO:0000313" key="2">
    <source>
        <dbReference type="Proteomes" id="UP000714275"/>
    </source>
</evidence>
<dbReference type="AlphaFoldDB" id="A0A9P6ZNN0"/>
<gene>
    <name evidence="1" type="ORF">EV702DRAFT_1201100</name>
</gene>
<dbReference type="OrthoDB" id="2616963at2759"/>